<dbReference type="Pfam" id="PF06776">
    <property type="entry name" value="IalB"/>
    <property type="match status" value="1"/>
</dbReference>
<feature type="transmembrane region" description="Helical" evidence="1">
    <location>
        <begin position="16"/>
        <end position="36"/>
    </location>
</feature>
<comment type="caution">
    <text evidence="2">The sequence shown here is derived from an EMBL/GenBank/DDBJ whole genome shotgun (WGS) entry which is preliminary data.</text>
</comment>
<accession>A0A840AMW5</accession>
<dbReference type="Gene3D" id="2.60.40.1880">
    <property type="entry name" value="Invasion associated locus B (IalB) protein"/>
    <property type="match status" value="1"/>
</dbReference>
<evidence type="ECO:0000256" key="1">
    <source>
        <dbReference type="SAM" id="Phobius"/>
    </source>
</evidence>
<dbReference type="AlphaFoldDB" id="A0A840AMW5"/>
<dbReference type="InterPro" id="IPR010642">
    <property type="entry name" value="Invasion_prot_B"/>
</dbReference>
<evidence type="ECO:0000313" key="3">
    <source>
        <dbReference type="Proteomes" id="UP000553963"/>
    </source>
</evidence>
<name>A0A840AMW5_9HYPH</name>
<dbReference type="InterPro" id="IPR038696">
    <property type="entry name" value="IalB_sf"/>
</dbReference>
<proteinExistence type="predicted"/>
<dbReference type="EMBL" id="JACIDS010000002">
    <property type="protein sequence ID" value="MBB3930634.1"/>
    <property type="molecule type" value="Genomic_DNA"/>
</dbReference>
<keyword evidence="3" id="KW-1185">Reference proteome</keyword>
<gene>
    <name evidence="2" type="ORF">GGR25_001673</name>
</gene>
<keyword evidence="1" id="KW-0812">Transmembrane</keyword>
<keyword evidence="1" id="KW-0472">Membrane</keyword>
<keyword evidence="1" id="KW-1133">Transmembrane helix</keyword>
<sequence>MADSLDDEGPRRDRPILNRIVEALCVIAFLFALVLWQSDGTLRAVRNLVAAIGFGGSSEPQAMLAVAPPPDPALLDRETTGSIPATAPLHIAVGEAEQAPQAEADLPPVGWRAACDGATPAFCTATQSLTLAGETDLETSWTIEKGKDGLVAVWTTPTDVMVSRGMSLKLGSGSAKVVPFDSCGPHSCEVRAKLASDFLADLRKAGTARTEIMLRGGRAVTFDFLPDGLAAALDKLGV</sequence>
<dbReference type="RefSeq" id="WP_183398271.1">
    <property type="nucleotide sequence ID" value="NZ_JACIDS010000002.1"/>
</dbReference>
<dbReference type="Proteomes" id="UP000553963">
    <property type="component" value="Unassembled WGS sequence"/>
</dbReference>
<protein>
    <submittedName>
        <fullName evidence="2">Invasion protein IalB</fullName>
    </submittedName>
</protein>
<organism evidence="2 3">
    <name type="scientific">Kaistia hirudinis</name>
    <dbReference type="NCBI Taxonomy" id="1293440"/>
    <lineage>
        <taxon>Bacteria</taxon>
        <taxon>Pseudomonadati</taxon>
        <taxon>Pseudomonadota</taxon>
        <taxon>Alphaproteobacteria</taxon>
        <taxon>Hyphomicrobiales</taxon>
        <taxon>Kaistiaceae</taxon>
        <taxon>Kaistia</taxon>
    </lineage>
</organism>
<reference evidence="2 3" key="1">
    <citation type="submission" date="2020-08" db="EMBL/GenBank/DDBJ databases">
        <title>Genomic Encyclopedia of Type Strains, Phase IV (KMG-IV): sequencing the most valuable type-strain genomes for metagenomic binning, comparative biology and taxonomic classification.</title>
        <authorList>
            <person name="Goeker M."/>
        </authorList>
    </citation>
    <scope>NUCLEOTIDE SEQUENCE [LARGE SCALE GENOMIC DNA]</scope>
    <source>
        <strain evidence="2 3">DSM 25966</strain>
    </source>
</reference>
<evidence type="ECO:0000313" key="2">
    <source>
        <dbReference type="EMBL" id="MBB3930634.1"/>
    </source>
</evidence>